<protein>
    <recommendedName>
        <fullName evidence="2">Ubiquitin-like modifier-activating enzyme 5</fullName>
    </recommendedName>
</protein>
<evidence type="ECO:0000256" key="8">
    <source>
        <dbReference type="SAM" id="MobiDB-lite"/>
    </source>
</evidence>
<dbReference type="PANTHER" id="PTHR10953">
    <property type="entry name" value="UBIQUITIN-ACTIVATING ENZYME E1"/>
    <property type="match status" value="1"/>
</dbReference>
<evidence type="ECO:0000256" key="6">
    <source>
        <dbReference type="ARBA" id="ARBA00022833"/>
    </source>
</evidence>
<keyword evidence="3" id="KW-0479">Metal-binding</keyword>
<keyword evidence="6" id="KW-0862">Zinc</keyword>
<dbReference type="InterPro" id="IPR045886">
    <property type="entry name" value="ThiF/MoeB/HesA"/>
</dbReference>
<gene>
    <name evidence="10" type="ORF">GTHE00462_LOCUS21435</name>
</gene>
<evidence type="ECO:0000256" key="5">
    <source>
        <dbReference type="ARBA" id="ARBA00022786"/>
    </source>
</evidence>
<dbReference type="OMA" id="MNIVKDY"/>
<dbReference type="SUPFAM" id="SSF69572">
    <property type="entry name" value="Activating enzymes of the ubiquitin-like proteins"/>
    <property type="match status" value="1"/>
</dbReference>
<evidence type="ECO:0000256" key="4">
    <source>
        <dbReference type="ARBA" id="ARBA00022741"/>
    </source>
</evidence>
<accession>A0A7S4NW77</accession>
<dbReference type="Pfam" id="PF00899">
    <property type="entry name" value="ThiF"/>
    <property type="match status" value="1"/>
</dbReference>
<keyword evidence="5" id="KW-0833">Ubl conjugation pathway</keyword>
<keyword evidence="4" id="KW-0547">Nucleotide-binding</keyword>
<dbReference type="AlphaFoldDB" id="A0A7S4NW77"/>
<dbReference type="EMBL" id="HBKN01027731">
    <property type="protein sequence ID" value="CAE2311109.1"/>
    <property type="molecule type" value="Transcribed_RNA"/>
</dbReference>
<keyword evidence="7" id="KW-0067">ATP-binding</keyword>
<evidence type="ECO:0000256" key="3">
    <source>
        <dbReference type="ARBA" id="ARBA00022723"/>
    </source>
</evidence>
<dbReference type="FunFam" id="3.40.50.720:FF:000531">
    <property type="entry name" value="NAD/FAD dependent dehydrogenase, putative"/>
    <property type="match status" value="1"/>
</dbReference>
<proteinExistence type="inferred from homology"/>
<dbReference type="Gene3D" id="3.40.50.720">
    <property type="entry name" value="NAD(P)-binding Rossmann-like Domain"/>
    <property type="match status" value="1"/>
</dbReference>
<reference evidence="10" key="1">
    <citation type="submission" date="2021-01" db="EMBL/GenBank/DDBJ databases">
        <authorList>
            <person name="Corre E."/>
            <person name="Pelletier E."/>
            <person name="Niang G."/>
            <person name="Scheremetjew M."/>
            <person name="Finn R."/>
            <person name="Kale V."/>
            <person name="Holt S."/>
            <person name="Cochrane G."/>
            <person name="Meng A."/>
            <person name="Brown T."/>
            <person name="Cohen L."/>
        </authorList>
    </citation>
    <scope>NUCLEOTIDE SEQUENCE</scope>
    <source>
        <strain evidence="10">CCMP 2712</strain>
    </source>
</reference>
<comment type="similarity">
    <text evidence="1">Belongs to the ubiquitin-activating E1 family. UBA5 subfamily.</text>
</comment>
<evidence type="ECO:0000256" key="7">
    <source>
        <dbReference type="ARBA" id="ARBA00022840"/>
    </source>
</evidence>
<dbReference type="GO" id="GO:0071566">
    <property type="term" value="F:UFM1 activating enzyme activity"/>
    <property type="evidence" value="ECO:0007669"/>
    <property type="project" value="TreeGrafter"/>
</dbReference>
<dbReference type="GO" id="GO:0005829">
    <property type="term" value="C:cytosol"/>
    <property type="evidence" value="ECO:0007669"/>
    <property type="project" value="TreeGrafter"/>
</dbReference>
<evidence type="ECO:0000313" key="10">
    <source>
        <dbReference type="EMBL" id="CAE2311109.1"/>
    </source>
</evidence>
<dbReference type="GO" id="GO:0046872">
    <property type="term" value="F:metal ion binding"/>
    <property type="evidence" value="ECO:0007669"/>
    <property type="project" value="UniProtKB-KW"/>
</dbReference>
<dbReference type="GO" id="GO:0005524">
    <property type="term" value="F:ATP binding"/>
    <property type="evidence" value="ECO:0007669"/>
    <property type="project" value="UniProtKB-KW"/>
</dbReference>
<dbReference type="PANTHER" id="PTHR10953:SF9">
    <property type="entry name" value="UBIQUITIN-LIKE MODIFIER-ACTIVATING ENZYME 5"/>
    <property type="match status" value="1"/>
</dbReference>
<feature type="domain" description="THIF-type NAD/FAD binding fold" evidence="9">
    <location>
        <begin position="74"/>
        <end position="324"/>
    </location>
</feature>
<evidence type="ECO:0000256" key="2">
    <source>
        <dbReference type="ARBA" id="ARBA00016279"/>
    </source>
</evidence>
<name>A0A7S4NW77_GUITH</name>
<organism evidence="10">
    <name type="scientific">Guillardia theta</name>
    <name type="common">Cryptophyte</name>
    <name type="synonym">Cryptomonas phi</name>
    <dbReference type="NCBI Taxonomy" id="55529"/>
    <lineage>
        <taxon>Eukaryota</taxon>
        <taxon>Cryptophyceae</taxon>
        <taxon>Pyrenomonadales</taxon>
        <taxon>Geminigeraceae</taxon>
        <taxon>Guillardia</taxon>
    </lineage>
</organism>
<evidence type="ECO:0000256" key="1">
    <source>
        <dbReference type="ARBA" id="ARBA00005339"/>
    </source>
</evidence>
<sequence length="434" mass="47637">MSIQEKEERLLACLEKMQNHLNALETDSLRSELQAMRQELQSIGSGARQEAGSGGHYRGKISQMSSEVRDDNPYSRLMALKSMGIVKNYEDIRKFSIIIVGMGGIGSVAGEMLTRCGIGKLLLFDYDTVEIANMNRLFFRPEQAGMSKTDAAAQTLAAINPDVQFESFCHNITTNDNFENFMDRIKHGGLNGGPVDLVLSCVDNFAARMAINAACNELQVVWMESGVSEDAMSGHIQWLVPGRLACFRCLPPLVTTSGFDEKKLKRENVCAASLPTTMGVVAGLLVQNALKYLLEFGEVAEYLGYNAFKNFFPTYGLHPNPQCEDSNCVRNQKVFQEYKKSGKADKVLKGWDERKEEAAEEAAAPQENEWGITLEDDSEVSAAGAATSSTQQLPQGVQFAYSVPKPDEGSTDTVQVAPSADLDDLRAMLSGLKH</sequence>
<dbReference type="InterPro" id="IPR035985">
    <property type="entry name" value="Ubiquitin-activating_enz"/>
</dbReference>
<dbReference type="CDD" id="cd00757">
    <property type="entry name" value="ThiF_MoeB_HesA_family"/>
    <property type="match status" value="1"/>
</dbReference>
<feature type="region of interest" description="Disordered" evidence="8">
    <location>
        <begin position="44"/>
        <end position="68"/>
    </location>
</feature>
<evidence type="ECO:0000259" key="9">
    <source>
        <dbReference type="Pfam" id="PF00899"/>
    </source>
</evidence>
<dbReference type="GO" id="GO:0071569">
    <property type="term" value="P:protein ufmylation"/>
    <property type="evidence" value="ECO:0007669"/>
    <property type="project" value="TreeGrafter"/>
</dbReference>
<dbReference type="InterPro" id="IPR000594">
    <property type="entry name" value="ThiF_NAD_FAD-bd"/>
</dbReference>